<dbReference type="AlphaFoldDB" id="B2VAU6"/>
<protein>
    <recommendedName>
        <fullName evidence="3">Transcriptional regulator</fullName>
    </recommendedName>
</protein>
<dbReference type="Proteomes" id="UP000001726">
    <property type="component" value="Plasmid pET49"/>
</dbReference>
<accession>B2VAU6</accession>
<dbReference type="HOGENOM" id="CLU_179287_1_0_6"/>
<evidence type="ECO:0008006" key="3">
    <source>
        <dbReference type="Google" id="ProtNLM"/>
    </source>
</evidence>
<geneLocation type="plasmid" evidence="1 2">
    <name>pET49</name>
</geneLocation>
<organism evidence="1 2">
    <name type="scientific">Erwinia tasmaniensis (strain DSM 17950 / CFBP 7177 / CIP 109463 / NCPPB 4357 / Et1/99)</name>
    <dbReference type="NCBI Taxonomy" id="465817"/>
    <lineage>
        <taxon>Bacteria</taxon>
        <taxon>Pseudomonadati</taxon>
        <taxon>Pseudomonadota</taxon>
        <taxon>Gammaproteobacteria</taxon>
        <taxon>Enterobacterales</taxon>
        <taxon>Erwiniaceae</taxon>
        <taxon>Erwinia</taxon>
    </lineage>
</organism>
<keyword evidence="1" id="KW-0614">Plasmid</keyword>
<reference evidence="1 2" key="1">
    <citation type="journal article" date="2008" name="Environ. Microbiol.">
        <title>The genome of Erwinia tasmaniensis strain Et1/99, a non-pathogenic bacterium in the genus Erwinia.</title>
        <authorList>
            <person name="Kube M."/>
            <person name="Migdoll A.M."/>
            <person name="Mueller I."/>
            <person name="Kuhl H."/>
            <person name="Beck A."/>
            <person name="Reinhardt R."/>
            <person name="Geider K."/>
        </authorList>
    </citation>
    <scope>NUCLEOTIDE SEQUENCE [LARGE SCALE GENOMIC DNA]</scope>
    <source>
        <strain evidence="2">DSM 17950 / CFBP 7177 / CIP 109463 / NCPPB 4357 / Et1/99</strain>
        <plasmid evidence="2">pET49</plasmid>
    </source>
</reference>
<name>B2VAU6_ERWT9</name>
<evidence type="ECO:0000313" key="2">
    <source>
        <dbReference type="Proteomes" id="UP000001726"/>
    </source>
</evidence>
<dbReference type="KEGG" id="eta:ETA_pET490580"/>
<proteinExistence type="predicted"/>
<gene>
    <name evidence="1" type="ordered locus">ETA_pET490580</name>
</gene>
<evidence type="ECO:0000313" key="1">
    <source>
        <dbReference type="EMBL" id="CAO94900.1"/>
    </source>
</evidence>
<dbReference type="EMBL" id="CU468131">
    <property type="protein sequence ID" value="CAO94900.1"/>
    <property type="molecule type" value="Genomic_DNA"/>
</dbReference>
<keyword evidence="2" id="KW-1185">Reference proteome</keyword>
<sequence>MNLLSFKKMLKEQSPEYLAELQAKTGLTKPELAERLMMSLKSWDNLISKNCSQKLPGVKFELLLLLAGKHPEYILTKR</sequence>